<dbReference type="EMBL" id="AZBU02000010">
    <property type="protein sequence ID" value="TKR63638.1"/>
    <property type="molecule type" value="Genomic_DNA"/>
</dbReference>
<gene>
    <name evidence="1" type="ORF">L596_027447</name>
</gene>
<keyword evidence="2" id="KW-1185">Reference proteome</keyword>
<comment type="caution">
    <text evidence="1">The sequence shown here is derived from an EMBL/GenBank/DDBJ whole genome shotgun (WGS) entry which is preliminary data.</text>
</comment>
<organism evidence="1 2">
    <name type="scientific">Steinernema carpocapsae</name>
    <name type="common">Entomopathogenic nematode</name>
    <dbReference type="NCBI Taxonomy" id="34508"/>
    <lineage>
        <taxon>Eukaryota</taxon>
        <taxon>Metazoa</taxon>
        <taxon>Ecdysozoa</taxon>
        <taxon>Nematoda</taxon>
        <taxon>Chromadorea</taxon>
        <taxon>Rhabditida</taxon>
        <taxon>Tylenchina</taxon>
        <taxon>Panagrolaimomorpha</taxon>
        <taxon>Strongyloidoidea</taxon>
        <taxon>Steinernematidae</taxon>
        <taxon>Steinernema</taxon>
    </lineage>
</organism>
<sequence>MPISISSDEQNNALGVTCPKTNLNAHFLEKLANGNYVVIGLSPPHQDTECTEKSYTWFYNSTTPTYRKWASRIFLSEVEECAMVLIIGGEWELMKAEEFGEMNGYYVGYSTGTGKTL</sequence>
<proteinExistence type="predicted"/>
<accession>A0A4U5M4B2</accession>
<dbReference type="Proteomes" id="UP000298663">
    <property type="component" value="Unassembled WGS sequence"/>
</dbReference>
<evidence type="ECO:0000313" key="1">
    <source>
        <dbReference type="EMBL" id="TKR63638.1"/>
    </source>
</evidence>
<name>A0A4U5M4B2_STECR</name>
<dbReference type="AlphaFoldDB" id="A0A4U5M4B2"/>
<evidence type="ECO:0000313" key="2">
    <source>
        <dbReference type="Proteomes" id="UP000298663"/>
    </source>
</evidence>
<reference evidence="1 2" key="2">
    <citation type="journal article" date="2019" name="G3 (Bethesda)">
        <title>Hybrid Assembly of the Genome of the Entomopathogenic Nematode Steinernema carpocapsae Identifies the X-Chromosome.</title>
        <authorList>
            <person name="Serra L."/>
            <person name="Macchietto M."/>
            <person name="Macias-Munoz A."/>
            <person name="McGill C.J."/>
            <person name="Rodriguez I.M."/>
            <person name="Rodriguez B."/>
            <person name="Murad R."/>
            <person name="Mortazavi A."/>
        </authorList>
    </citation>
    <scope>NUCLEOTIDE SEQUENCE [LARGE SCALE GENOMIC DNA]</scope>
    <source>
        <strain evidence="1 2">ALL</strain>
    </source>
</reference>
<reference evidence="1 2" key="1">
    <citation type="journal article" date="2015" name="Genome Biol.">
        <title>Comparative genomics of Steinernema reveals deeply conserved gene regulatory networks.</title>
        <authorList>
            <person name="Dillman A.R."/>
            <person name="Macchietto M."/>
            <person name="Porter C.F."/>
            <person name="Rogers A."/>
            <person name="Williams B."/>
            <person name="Antoshechkin I."/>
            <person name="Lee M.M."/>
            <person name="Goodwin Z."/>
            <person name="Lu X."/>
            <person name="Lewis E.E."/>
            <person name="Goodrich-Blair H."/>
            <person name="Stock S.P."/>
            <person name="Adams B.J."/>
            <person name="Sternberg P.W."/>
            <person name="Mortazavi A."/>
        </authorList>
    </citation>
    <scope>NUCLEOTIDE SEQUENCE [LARGE SCALE GENOMIC DNA]</scope>
    <source>
        <strain evidence="1 2">ALL</strain>
    </source>
</reference>
<protein>
    <submittedName>
        <fullName evidence="1">Uncharacterized protein</fullName>
    </submittedName>
</protein>